<dbReference type="InterPro" id="IPR016024">
    <property type="entry name" value="ARM-type_fold"/>
</dbReference>
<keyword evidence="5" id="KW-0653">Protein transport</keyword>
<evidence type="ECO:0000313" key="9">
    <source>
        <dbReference type="Proteomes" id="UP001143981"/>
    </source>
</evidence>
<dbReference type="PROSITE" id="PS50077">
    <property type="entry name" value="HEAT_REPEAT"/>
    <property type="match status" value="1"/>
</dbReference>
<evidence type="ECO:0000256" key="3">
    <source>
        <dbReference type="ARBA" id="ARBA00022490"/>
    </source>
</evidence>
<evidence type="ECO:0000259" key="7">
    <source>
        <dbReference type="Pfam" id="PF25574"/>
    </source>
</evidence>
<keyword evidence="3" id="KW-0963">Cytoplasm</keyword>
<keyword evidence="4" id="KW-0677">Repeat</keyword>
<dbReference type="InterPro" id="IPR011989">
    <property type="entry name" value="ARM-like"/>
</dbReference>
<dbReference type="GO" id="GO:0006606">
    <property type="term" value="P:protein import into nucleus"/>
    <property type="evidence" value="ECO:0007669"/>
    <property type="project" value="InterPro"/>
</dbReference>
<dbReference type="InterPro" id="IPR021133">
    <property type="entry name" value="HEAT_type_2"/>
</dbReference>
<evidence type="ECO:0000256" key="2">
    <source>
        <dbReference type="ARBA" id="ARBA00022448"/>
    </source>
</evidence>
<reference evidence="8" key="1">
    <citation type="submission" date="2022-07" db="EMBL/GenBank/DDBJ databases">
        <title>Phylogenomic reconstructions and comparative analyses of Kickxellomycotina fungi.</title>
        <authorList>
            <person name="Reynolds N.K."/>
            <person name="Stajich J.E."/>
            <person name="Barry K."/>
            <person name="Grigoriev I.V."/>
            <person name="Crous P."/>
            <person name="Smith M.E."/>
        </authorList>
    </citation>
    <scope>NUCLEOTIDE SEQUENCE</scope>
    <source>
        <strain evidence="8">BCRC 34381</strain>
    </source>
</reference>
<organism evidence="8 9">
    <name type="scientific">Coemansia biformis</name>
    <dbReference type="NCBI Taxonomy" id="1286918"/>
    <lineage>
        <taxon>Eukaryota</taxon>
        <taxon>Fungi</taxon>
        <taxon>Fungi incertae sedis</taxon>
        <taxon>Zoopagomycota</taxon>
        <taxon>Kickxellomycotina</taxon>
        <taxon>Kickxellomycetes</taxon>
        <taxon>Kickxellales</taxon>
        <taxon>Kickxellaceae</taxon>
        <taxon>Coemansia</taxon>
    </lineage>
</organism>
<proteinExistence type="predicted"/>
<dbReference type="PANTHER" id="PTHR10527">
    <property type="entry name" value="IMPORTIN BETA"/>
    <property type="match status" value="1"/>
</dbReference>
<sequence length="270" mass="28908">MGEHAILCVDAEAISGRLLETFEKKALCQTVDFEDDEDAPDEDELAELDSLLVCAAADCVAAFADVFGEAFEPIMDTFLPHIARYTKPTFAVSERAMAVGCLAEISKGMGVAVTKYADAVFPLLTAALQDKDLEVRSNAAFGVGVFIEAADVDAAPLFGDILRALHPLIKADDNAHNARDNAAGCVARLILENAGAVPLGEVLPVWIGALPIRGDHLEDLPVYDAVCHLLEHKRAEVEPFLPALLPVLRQALADPATLLSDRSRQRLAAL</sequence>
<dbReference type="Proteomes" id="UP001143981">
    <property type="component" value="Unassembled WGS sequence"/>
</dbReference>
<comment type="subcellular location">
    <subcellularLocation>
        <location evidence="1">Cytoplasm</location>
    </subcellularLocation>
</comment>
<evidence type="ECO:0000256" key="1">
    <source>
        <dbReference type="ARBA" id="ARBA00004496"/>
    </source>
</evidence>
<dbReference type="InterPro" id="IPR040122">
    <property type="entry name" value="Importin_beta"/>
</dbReference>
<dbReference type="AlphaFoldDB" id="A0A9W7Y8C2"/>
<evidence type="ECO:0000256" key="6">
    <source>
        <dbReference type="PROSITE-ProRule" id="PRU00103"/>
    </source>
</evidence>
<evidence type="ECO:0000313" key="8">
    <source>
        <dbReference type="EMBL" id="KAJ1731620.1"/>
    </source>
</evidence>
<evidence type="ECO:0000256" key="4">
    <source>
        <dbReference type="ARBA" id="ARBA00022737"/>
    </source>
</evidence>
<dbReference type="GO" id="GO:0005737">
    <property type="term" value="C:cytoplasm"/>
    <property type="evidence" value="ECO:0007669"/>
    <property type="project" value="UniProtKB-SubCell"/>
</dbReference>
<dbReference type="GO" id="GO:0005634">
    <property type="term" value="C:nucleus"/>
    <property type="evidence" value="ECO:0007669"/>
    <property type="project" value="UniProtKB-SubCell"/>
</dbReference>
<dbReference type="OrthoDB" id="7862313at2759"/>
<comment type="caution">
    <text evidence="8">The sequence shown here is derived from an EMBL/GenBank/DDBJ whole genome shotgun (WGS) entry which is preliminary data.</text>
</comment>
<keyword evidence="9" id="KW-1185">Reference proteome</keyword>
<feature type="repeat" description="HEAT" evidence="6">
    <location>
        <begin position="120"/>
        <end position="155"/>
    </location>
</feature>
<accession>A0A9W7Y8C2</accession>
<dbReference type="EMBL" id="JANBOI010000308">
    <property type="protein sequence ID" value="KAJ1731620.1"/>
    <property type="molecule type" value="Genomic_DNA"/>
</dbReference>
<dbReference type="Gene3D" id="1.25.10.10">
    <property type="entry name" value="Leucine-rich Repeat Variant"/>
    <property type="match status" value="1"/>
</dbReference>
<name>A0A9W7Y8C2_9FUNG</name>
<evidence type="ECO:0000256" key="5">
    <source>
        <dbReference type="ARBA" id="ARBA00022927"/>
    </source>
</evidence>
<dbReference type="Pfam" id="PF25574">
    <property type="entry name" value="TPR_IMB1"/>
    <property type="match status" value="1"/>
</dbReference>
<keyword evidence="2" id="KW-0813">Transport</keyword>
<dbReference type="SUPFAM" id="SSF48371">
    <property type="entry name" value="ARM repeat"/>
    <property type="match status" value="1"/>
</dbReference>
<dbReference type="InterPro" id="IPR058584">
    <property type="entry name" value="IMB1_TNPO1-like_TPR"/>
</dbReference>
<feature type="domain" description="Importin subunit beta-1/Transportin-1-like TPR repeats" evidence="7">
    <location>
        <begin position="59"/>
        <end position="134"/>
    </location>
</feature>
<protein>
    <recommendedName>
        <fullName evidence="7">Importin subunit beta-1/Transportin-1-like TPR repeats domain-containing protein</fullName>
    </recommendedName>
</protein>
<gene>
    <name evidence="8" type="ORF">LPJ61_002442</name>
</gene>